<feature type="region of interest" description="Disordered" evidence="25">
    <location>
        <begin position="1346"/>
        <end position="1416"/>
    </location>
</feature>
<keyword evidence="9" id="KW-0430">Lectin</keyword>
<dbReference type="PROSITE" id="PS00805">
    <property type="entry name" value="CALRETICULIN_REPEAT"/>
    <property type="match status" value="1"/>
</dbReference>
<feature type="compositionally biased region" description="Polar residues" evidence="25">
    <location>
        <begin position="1404"/>
        <end position="1414"/>
    </location>
</feature>
<feature type="compositionally biased region" description="Basic and acidic residues" evidence="25">
    <location>
        <begin position="282"/>
        <end position="320"/>
    </location>
</feature>
<keyword evidence="8 26" id="KW-0732">Signal</keyword>
<feature type="signal peptide" evidence="26">
    <location>
        <begin position="1"/>
        <end position="20"/>
    </location>
</feature>
<dbReference type="GO" id="GO:0033162">
    <property type="term" value="C:melanosome membrane"/>
    <property type="evidence" value="ECO:0007669"/>
    <property type="project" value="UniProtKB-SubCell"/>
</dbReference>
<keyword evidence="15" id="KW-0007">Acetylation</keyword>
<feature type="disulfide bond" evidence="24">
    <location>
        <begin position="161"/>
        <end position="195"/>
    </location>
</feature>
<keyword evidence="19 24" id="KW-1015">Disulfide bond</keyword>
<evidence type="ECO:0000256" key="5">
    <source>
        <dbReference type="ARBA" id="ARBA00022553"/>
    </source>
</evidence>
<feature type="region of interest" description="Disordered" evidence="25">
    <location>
        <begin position="750"/>
        <end position="1006"/>
    </location>
</feature>
<feature type="chain" id="PRO_5001604723" description="Calnexin" evidence="26">
    <location>
        <begin position="21"/>
        <end position="1479"/>
    </location>
</feature>
<keyword evidence="12" id="KW-0106">Calcium</keyword>
<feature type="compositionally biased region" description="Low complexity" evidence="25">
    <location>
        <begin position="904"/>
        <end position="917"/>
    </location>
</feature>
<feature type="domain" description="Mastermind-like 1/3 transactivation" evidence="27">
    <location>
        <begin position="794"/>
        <end position="1154"/>
    </location>
</feature>
<keyword evidence="16" id="KW-0496">Mitochondrion</keyword>
<keyword evidence="10" id="KW-0677">Repeat</keyword>
<keyword evidence="5" id="KW-0597">Phosphoprotein</keyword>
<evidence type="ECO:0000256" key="16">
    <source>
        <dbReference type="ARBA" id="ARBA00023128"/>
    </source>
</evidence>
<evidence type="ECO:0000256" key="21">
    <source>
        <dbReference type="ARBA" id="ARBA00023288"/>
    </source>
</evidence>
<evidence type="ECO:0000256" key="4">
    <source>
        <dbReference type="ARBA" id="ARBA00010983"/>
    </source>
</evidence>
<dbReference type="InterPro" id="IPR013320">
    <property type="entry name" value="ConA-like_dom_sf"/>
</dbReference>
<feature type="compositionally biased region" description="Polar residues" evidence="25">
    <location>
        <begin position="1247"/>
        <end position="1277"/>
    </location>
</feature>
<evidence type="ECO:0000256" key="23">
    <source>
        <dbReference type="ARBA" id="ARBA00040224"/>
    </source>
</evidence>
<feature type="region of interest" description="Disordered" evidence="25">
    <location>
        <begin position="1061"/>
        <end position="1102"/>
    </location>
</feature>
<keyword evidence="13" id="KW-0832">Ubl conjugation</keyword>
<dbReference type="Proteomes" id="UP000030759">
    <property type="component" value="Unassembled WGS sequence"/>
</dbReference>
<evidence type="ECO:0000256" key="20">
    <source>
        <dbReference type="ARBA" id="ARBA00023186"/>
    </source>
</evidence>
<feature type="region of interest" description="Disordered" evidence="25">
    <location>
        <begin position="1227"/>
        <end position="1326"/>
    </location>
</feature>
<evidence type="ECO:0000256" key="22">
    <source>
        <dbReference type="ARBA" id="ARBA00037453"/>
    </source>
</evidence>
<dbReference type="GO" id="GO:0031966">
    <property type="term" value="C:mitochondrial membrane"/>
    <property type="evidence" value="ECO:0007669"/>
    <property type="project" value="UniProtKB-SubCell"/>
</dbReference>
<keyword evidence="7" id="KW-0479">Metal-binding</keyword>
<dbReference type="MINT" id="A0A061I3K8"/>
<evidence type="ECO:0000256" key="13">
    <source>
        <dbReference type="ARBA" id="ARBA00022843"/>
    </source>
</evidence>
<evidence type="ECO:0000256" key="10">
    <source>
        <dbReference type="ARBA" id="ARBA00022737"/>
    </source>
</evidence>
<feature type="compositionally biased region" description="Polar residues" evidence="25">
    <location>
        <begin position="975"/>
        <end position="998"/>
    </location>
</feature>
<feature type="compositionally biased region" description="Basic and acidic residues" evidence="25">
    <location>
        <begin position="515"/>
        <end position="538"/>
    </location>
</feature>
<dbReference type="GO" id="GO:0036503">
    <property type="term" value="P:ERAD pathway"/>
    <property type="evidence" value="ECO:0007669"/>
    <property type="project" value="TreeGrafter"/>
</dbReference>
<keyword evidence="18" id="KW-0564">Palmitate</keyword>
<dbReference type="InterPro" id="IPR018124">
    <property type="entry name" value="Calret/calnex_CS"/>
</dbReference>
<name>A0A061I3K8_CRIGR</name>
<evidence type="ECO:0000256" key="24">
    <source>
        <dbReference type="PIRSR" id="PIRSR601580-3"/>
    </source>
</evidence>
<dbReference type="FunFam" id="2.60.120.200:FF:000430">
    <property type="entry name" value="Si:ch211-274f20.2"/>
    <property type="match status" value="1"/>
</dbReference>
<evidence type="ECO:0000256" key="7">
    <source>
        <dbReference type="ARBA" id="ARBA00022723"/>
    </source>
</evidence>
<sequence>MEGKWLLCLLLVLGTVAVQAHDGHDDDMIDIEDDLDDVIEEVEDSKSKSDSSTPPSPKVTYKAPVPTGEVYFADSFDRGSLSGWILSKAKKDDTDDEIAKYDGKWEVDEMKDTKLPGDKGLVLMSRAKHHAISAKLNKPFLFDTKPLIVQYEVNFQNGIECGGAYVKLLSKTSELNLDQFHDKTPYTIMFGPDKCGEDYKLHFIFRHKNPKTGVYEEKHAKRPDTDLKIYFTDKKTHLYTLILNPDNSFEILVDQYVVNSGNLLNDMTPAVNPSREIEDPEDQKPEDWDERPKIPDPDAVKPDDWDEDAPGKIPDEEATKPEGWLDDEPEYIPDPDADKPEDWDEDMDGEWEAPQIANPKCESAPGCGVWQRPLIDNPNYKGKWKPPMIDNPNYQGVWKPRKIPNPDFFEDLEPFKMTPFSAIGLELWSMTSDIFFDNFIISGDRRVVDDWANDGWGLKKAADGAAEPGVVGHMLEAAEERPWLWVVYILTVALPVFLVILFCCSGKKQSNAMEYKKTDAAQPDVKEDEGKEEEKNKGDEEEEEEKLEEKQKSDAEEDGGTGSQDEEDRKPTAEEDEILNRSPRNRKPRRESWDLWHLHDTVKRNLDSAASPQNGDQQNGYGDLFPGHKKTRREAPLGISVSANGLPPASPLGQPDKPPGGDALQSGGKHSLGLDPINKKCMADSSIHLNGSSNPNEPFPLSLSKELKQEPVDDLPCMIAGAGGSVSQSNLMPDLNLNEQEWKELIEELNRSVPDEDMKDLFTEDFEEKKDPEPPGSATQTPLAQDINIKTEFSPAAFEQEQLGSPQVRAGSAGQTFLGPSSAPVGTDSPSLGSSQTLFHTTGQPGADNPSPNLMPASAQAQNAQRALASVVLPSQGPGGASELSSAHQLQQIAAKQKREQMLQNPQQAASAPAPGQLSTWQQAGPSHSPLDVPYPMEKPASPPGYKQDFTNSKLLMMPSVNKSSPRPGGPYLQPSHSNLLSHQSPSNLNQSSVNNQGAVLDYGNTKPLSHYKADCGQGGPGSGQSKPALMAYLPQQLPHLSNEQNSLFLMKQKAANMPFRSLVPPGQEQNPSNVSVPAQTANVGTQPPSVSVASTHNSSPYLSSQQQAAVMKQHQLLLDQQKQREQQQLQQQQQQFLQRQHLLAEQEKQQFQRPSAAVPGMNNLGPSNSSCPRVFPQPGTLMSMGPGHAPVSSLPSSSGPQDRGVAQFTGSQSLPQSSLYGITSGLPQIVAQPPPQAASAHAHIPRQTSVGQNASAPAAYGQNSLGSAGLSQQHNKGTLPPGLTKSQVPRVSAAMGGQNASWQHQGMPNLSSQTPGNSSVSPFAAPSSFHMQQAHLKIPGQQFSQAMPSRPMAPMSSAGAAGSMLPPVSTQQRNSAPAPAPPQAAPQQGLPGLSPAGPELGAFSQSSTSQMNSRAGLHCTQAYPVRTMGQELPFAFSGQPGSSGLSSVAGHTDLIDSLLKNRTSEEWINELDDLLGSQ</sequence>
<feature type="compositionally biased region" description="Low complexity" evidence="25">
    <location>
        <begin position="1346"/>
        <end position="1368"/>
    </location>
</feature>
<dbReference type="GO" id="GO:0006457">
    <property type="term" value="P:protein folding"/>
    <property type="evidence" value="ECO:0007669"/>
    <property type="project" value="InterPro"/>
</dbReference>
<organism evidence="28 29">
    <name type="scientific">Cricetulus griseus</name>
    <name type="common">Chinese hamster</name>
    <name type="synonym">Cricetulus barabensis griseus</name>
    <dbReference type="NCBI Taxonomy" id="10029"/>
    <lineage>
        <taxon>Eukaryota</taxon>
        <taxon>Metazoa</taxon>
        <taxon>Chordata</taxon>
        <taxon>Craniata</taxon>
        <taxon>Vertebrata</taxon>
        <taxon>Euteleostomi</taxon>
        <taxon>Mammalia</taxon>
        <taxon>Eutheria</taxon>
        <taxon>Euarchontoglires</taxon>
        <taxon>Glires</taxon>
        <taxon>Rodentia</taxon>
        <taxon>Myomorpha</taxon>
        <taxon>Muroidea</taxon>
        <taxon>Cricetidae</taxon>
        <taxon>Cricetinae</taxon>
        <taxon>Cricetulus</taxon>
    </lineage>
</organism>
<dbReference type="EMBL" id="KE682060">
    <property type="protein sequence ID" value="ERE68056.1"/>
    <property type="molecule type" value="Genomic_DNA"/>
</dbReference>
<feature type="region of interest" description="Disordered" evidence="25">
    <location>
        <begin position="606"/>
        <end position="677"/>
    </location>
</feature>
<keyword evidence="20" id="KW-0143">Chaperone</keyword>
<comment type="function">
    <text evidence="22">Calcium-binding protein that interacts with newly synthesized monoglucosylated glycoproteins in the endoplasmic reticulum. It may act in assisting protein assembly and/or in the retention within the ER of unassembled protein subunits. It seems to play a major role in the quality control apparatus of the ER by the retention of incorrectly folded proteins. Associated with partial T-cell antigen receptor complexes that escape the ER of immature thymocytes, it may function as a signaling complex regulating thymocyte maturation. Additionally it may play a role in receptor-mediated endocytosis at the synapse.</text>
</comment>
<keyword evidence="11" id="KW-0256">Endoplasmic reticulum</keyword>
<feature type="region of interest" description="Disordered" evidence="25">
    <location>
        <begin position="263"/>
        <end position="347"/>
    </location>
</feature>
<dbReference type="GO" id="GO:0005509">
    <property type="term" value="F:calcium ion binding"/>
    <property type="evidence" value="ECO:0007669"/>
    <property type="project" value="InterPro"/>
</dbReference>
<dbReference type="GO" id="GO:0005789">
    <property type="term" value="C:endoplasmic reticulum membrane"/>
    <property type="evidence" value="ECO:0007669"/>
    <property type="project" value="UniProtKB-SubCell"/>
</dbReference>
<feature type="region of interest" description="Disordered" evidence="25">
    <location>
        <begin position="515"/>
        <end position="589"/>
    </location>
</feature>
<protein>
    <recommendedName>
        <fullName evidence="23">Calnexin</fullName>
    </recommendedName>
</protein>
<evidence type="ECO:0000256" key="19">
    <source>
        <dbReference type="ARBA" id="ARBA00023157"/>
    </source>
</evidence>
<feature type="compositionally biased region" description="Acidic residues" evidence="25">
    <location>
        <begin position="324"/>
        <end position="347"/>
    </location>
</feature>
<dbReference type="GO" id="GO:0030246">
    <property type="term" value="F:carbohydrate binding"/>
    <property type="evidence" value="ECO:0007669"/>
    <property type="project" value="UniProtKB-KW"/>
</dbReference>
<evidence type="ECO:0000259" key="27">
    <source>
        <dbReference type="Pfam" id="PF20801"/>
    </source>
</evidence>
<keyword evidence="21" id="KW-0449">Lipoprotein</keyword>
<evidence type="ECO:0000313" key="29">
    <source>
        <dbReference type="Proteomes" id="UP000030759"/>
    </source>
</evidence>
<feature type="domain" description="Mastermind-like 1/3 transactivation" evidence="27">
    <location>
        <begin position="1156"/>
        <end position="1479"/>
    </location>
</feature>
<feature type="compositionally biased region" description="Polar residues" evidence="25">
    <location>
        <begin position="1068"/>
        <end position="1102"/>
    </location>
</feature>
<evidence type="ECO:0000256" key="17">
    <source>
        <dbReference type="ARBA" id="ARBA00023136"/>
    </source>
</evidence>
<feature type="compositionally biased region" description="Low complexity" evidence="25">
    <location>
        <begin position="1228"/>
        <end position="1243"/>
    </location>
</feature>
<evidence type="ECO:0000256" key="25">
    <source>
        <dbReference type="SAM" id="MobiDB-lite"/>
    </source>
</evidence>
<dbReference type="SUPFAM" id="SSF63887">
    <property type="entry name" value="P-domain of calnexin/calreticulin"/>
    <property type="match status" value="1"/>
</dbReference>
<dbReference type="SUPFAM" id="SSF49899">
    <property type="entry name" value="Concanavalin A-like lectins/glucanases"/>
    <property type="match status" value="2"/>
</dbReference>
<dbReference type="InterPro" id="IPR009033">
    <property type="entry name" value="Calreticulin/calnexin_P_dom_sf"/>
</dbReference>
<dbReference type="PROSITE" id="PS00803">
    <property type="entry name" value="CALRETICULIN_1"/>
    <property type="match status" value="1"/>
</dbReference>
<dbReference type="Gene3D" id="2.60.120.200">
    <property type="match status" value="1"/>
</dbReference>
<dbReference type="PROSITE" id="PS00804">
    <property type="entry name" value="CALRETICULIN_2"/>
    <property type="match status" value="1"/>
</dbReference>
<dbReference type="PRINTS" id="PR00626">
    <property type="entry name" value="CALRETICULIN"/>
</dbReference>
<evidence type="ECO:0000256" key="15">
    <source>
        <dbReference type="ARBA" id="ARBA00022990"/>
    </source>
</evidence>
<dbReference type="GO" id="GO:0051082">
    <property type="term" value="F:unfolded protein binding"/>
    <property type="evidence" value="ECO:0007669"/>
    <property type="project" value="InterPro"/>
</dbReference>
<dbReference type="Pfam" id="PF00262">
    <property type="entry name" value="Calreticulin"/>
    <property type="match status" value="1"/>
</dbReference>
<keyword evidence="17" id="KW-0472">Membrane</keyword>
<feature type="compositionally biased region" description="Polar residues" evidence="25">
    <location>
        <begin position="1299"/>
        <end position="1318"/>
    </location>
</feature>
<feature type="region of interest" description="Disordered" evidence="25">
    <location>
        <begin position="1180"/>
        <end position="1210"/>
    </location>
</feature>
<feature type="compositionally biased region" description="Polar residues" evidence="25">
    <location>
        <begin position="883"/>
        <end position="894"/>
    </location>
</feature>
<dbReference type="Gene3D" id="2.10.250.10">
    <property type="entry name" value="Calreticulin/calnexin, P domain"/>
    <property type="match status" value="1"/>
</dbReference>
<evidence type="ECO:0000256" key="11">
    <source>
        <dbReference type="ARBA" id="ARBA00022824"/>
    </source>
</evidence>
<gene>
    <name evidence="28" type="ORF">H671_7g18220</name>
</gene>
<evidence type="ECO:0000256" key="3">
    <source>
        <dbReference type="ARBA" id="ARBA00004583"/>
    </source>
</evidence>
<proteinExistence type="inferred from homology"/>
<dbReference type="IntAct" id="A0A061I3K8">
    <property type="interactions" value="1"/>
</dbReference>
<dbReference type="InterPro" id="IPR048455">
    <property type="entry name" value="MAML1_3_TAD2"/>
</dbReference>
<keyword evidence="14" id="KW-1133">Transmembrane helix</keyword>
<dbReference type="InterPro" id="IPR001580">
    <property type="entry name" value="Calret/calnex"/>
</dbReference>
<evidence type="ECO:0000256" key="9">
    <source>
        <dbReference type="ARBA" id="ARBA00022734"/>
    </source>
</evidence>
<feature type="compositionally biased region" description="Polar residues" evidence="25">
    <location>
        <begin position="828"/>
        <end position="844"/>
    </location>
</feature>
<dbReference type="PANTHER" id="PTHR11073">
    <property type="entry name" value="CALRETICULIN AND CALNEXIN"/>
    <property type="match status" value="1"/>
</dbReference>
<evidence type="ECO:0000256" key="6">
    <source>
        <dbReference type="ARBA" id="ARBA00022692"/>
    </source>
</evidence>
<evidence type="ECO:0000256" key="14">
    <source>
        <dbReference type="ARBA" id="ARBA00022989"/>
    </source>
</evidence>
<dbReference type="FunFam" id="2.10.250.10:FF:000001">
    <property type="entry name" value="Calnexin homolog"/>
    <property type="match status" value="1"/>
</dbReference>
<evidence type="ECO:0000256" key="12">
    <source>
        <dbReference type="ARBA" id="ARBA00022837"/>
    </source>
</evidence>
<comment type="subcellular location">
    <subcellularLocation>
        <location evidence="1">Endoplasmic reticulum membrane</location>
        <topology evidence="1">Single-pass type I membrane protein</topology>
    </subcellularLocation>
    <subcellularLocation>
        <location evidence="2">Melanosome membrane</location>
        <topology evidence="2">Single-pass type I membrane protein</topology>
    </subcellularLocation>
    <subcellularLocation>
        <location evidence="3">Mitochondrion membrane</location>
        <topology evidence="3">Single-pass type I membrane protein</topology>
    </subcellularLocation>
</comment>
<feature type="compositionally biased region" description="Basic and acidic residues" evidence="25">
    <location>
        <begin position="750"/>
        <end position="773"/>
    </location>
</feature>
<evidence type="ECO:0000256" key="1">
    <source>
        <dbReference type="ARBA" id="ARBA00004115"/>
    </source>
</evidence>
<evidence type="ECO:0000256" key="8">
    <source>
        <dbReference type="ARBA" id="ARBA00022729"/>
    </source>
</evidence>
<keyword evidence="6" id="KW-0812">Transmembrane</keyword>
<evidence type="ECO:0000256" key="18">
    <source>
        <dbReference type="ARBA" id="ARBA00023139"/>
    </source>
</evidence>
<evidence type="ECO:0000256" key="2">
    <source>
        <dbReference type="ARBA" id="ARBA00004573"/>
    </source>
</evidence>
<evidence type="ECO:0000313" key="28">
    <source>
        <dbReference type="EMBL" id="ERE68056.1"/>
    </source>
</evidence>
<dbReference type="PANTHER" id="PTHR11073:SF11">
    <property type="entry name" value="CALNEXIN"/>
    <property type="match status" value="1"/>
</dbReference>
<comment type="similarity">
    <text evidence="4">Belongs to the calreticulin family.</text>
</comment>
<evidence type="ECO:0000256" key="26">
    <source>
        <dbReference type="SAM" id="SignalP"/>
    </source>
</evidence>
<accession>A0A061I3K8</accession>
<feature type="compositionally biased region" description="Polar residues" evidence="25">
    <location>
        <begin position="608"/>
        <end position="620"/>
    </location>
</feature>
<dbReference type="Pfam" id="PF20801">
    <property type="entry name" value="MAML1_3_TAD2"/>
    <property type="match status" value="2"/>
</dbReference>
<reference evidence="29" key="1">
    <citation type="journal article" date="2013" name="Nat. Biotechnol.">
        <title>Chinese hamster genome sequenced from sorted chromosomes.</title>
        <authorList>
            <person name="Brinkrolf K."/>
            <person name="Rupp O."/>
            <person name="Laux H."/>
            <person name="Kollin F."/>
            <person name="Ernst W."/>
            <person name="Linke B."/>
            <person name="Kofler R."/>
            <person name="Romand S."/>
            <person name="Hesse F."/>
            <person name="Budach W.E."/>
            <person name="Galosy S."/>
            <person name="Muller D."/>
            <person name="Noll T."/>
            <person name="Wienberg J."/>
            <person name="Jostock T."/>
            <person name="Leonard M."/>
            <person name="Grillari J."/>
            <person name="Tauch A."/>
            <person name="Goesmann A."/>
            <person name="Helk B."/>
            <person name="Mott J.E."/>
            <person name="Puhler A."/>
            <person name="Borth N."/>
        </authorList>
    </citation>
    <scope>NUCLEOTIDE SEQUENCE [LARGE SCALE GENOMIC DNA]</scope>
    <source>
        <strain evidence="29">17A/GY</strain>
    </source>
</reference>